<dbReference type="AlphaFoldDB" id="A0A841EEI0"/>
<evidence type="ECO:0000313" key="2">
    <source>
        <dbReference type="EMBL" id="MBB5999739.1"/>
    </source>
</evidence>
<gene>
    <name evidence="2" type="ORF">HNR25_003490</name>
</gene>
<accession>A0A841EEI0</accession>
<feature type="domain" description="DUF397" evidence="1">
    <location>
        <begin position="3"/>
        <end position="58"/>
    </location>
</feature>
<dbReference type="Proteomes" id="UP000578077">
    <property type="component" value="Unassembled WGS sequence"/>
</dbReference>
<proteinExistence type="predicted"/>
<protein>
    <recommendedName>
        <fullName evidence="1">DUF397 domain-containing protein</fullName>
    </recommendedName>
</protein>
<comment type="caution">
    <text evidence="2">The sequence shown here is derived from an EMBL/GenBank/DDBJ whole genome shotgun (WGS) entry which is preliminary data.</text>
</comment>
<dbReference type="EMBL" id="JACHLY010000001">
    <property type="protein sequence ID" value="MBB5999739.1"/>
    <property type="molecule type" value="Genomic_DNA"/>
</dbReference>
<name>A0A841EEI0_9ACTN</name>
<keyword evidence="3" id="KW-1185">Reference proteome</keyword>
<evidence type="ECO:0000313" key="3">
    <source>
        <dbReference type="Proteomes" id="UP000578077"/>
    </source>
</evidence>
<dbReference type="InterPro" id="IPR007278">
    <property type="entry name" value="DUF397"/>
</dbReference>
<dbReference type="RefSeq" id="WP_184636776.1">
    <property type="nucleotide sequence ID" value="NZ_BAABKT010000039.1"/>
</dbReference>
<reference evidence="2 3" key="1">
    <citation type="submission" date="2020-08" db="EMBL/GenBank/DDBJ databases">
        <title>Sequencing the genomes of 1000 actinobacteria strains.</title>
        <authorList>
            <person name="Klenk H.-P."/>
        </authorList>
    </citation>
    <scope>NUCLEOTIDE SEQUENCE [LARGE SCALE GENOMIC DNA]</scope>
    <source>
        <strain evidence="2 3">DSM 44593</strain>
    </source>
</reference>
<evidence type="ECO:0000259" key="1">
    <source>
        <dbReference type="Pfam" id="PF04149"/>
    </source>
</evidence>
<organism evidence="2 3">
    <name type="scientific">Streptomonospora salina</name>
    <dbReference type="NCBI Taxonomy" id="104205"/>
    <lineage>
        <taxon>Bacteria</taxon>
        <taxon>Bacillati</taxon>
        <taxon>Actinomycetota</taxon>
        <taxon>Actinomycetes</taxon>
        <taxon>Streptosporangiales</taxon>
        <taxon>Nocardiopsidaceae</taxon>
        <taxon>Streptomonospora</taxon>
    </lineage>
</organism>
<sequence length="62" mass="6748">MERWTKSSYSNGTGANCVEVRNARAESDVVGVRDTQHRPLGHLDFPSGEWAAFLTAAKAAEV</sequence>
<dbReference type="Pfam" id="PF04149">
    <property type="entry name" value="DUF397"/>
    <property type="match status" value="1"/>
</dbReference>